<dbReference type="Gene3D" id="1.20.58.520">
    <property type="entry name" value="Amidohydrolase"/>
    <property type="match status" value="1"/>
</dbReference>
<proteinExistence type="predicted"/>
<accession>A0A239N9H3</accession>
<evidence type="ECO:0000313" key="2">
    <source>
        <dbReference type="EMBL" id="SNT51647.1"/>
    </source>
</evidence>
<keyword evidence="3" id="KW-1185">Reference proteome</keyword>
<dbReference type="InterPro" id="IPR011059">
    <property type="entry name" value="Metal-dep_hydrolase_composite"/>
</dbReference>
<name>A0A239N9H3_9ACTN</name>
<gene>
    <name evidence="2" type="ORF">SAMN05216252_13321</name>
</gene>
<dbReference type="PANTHER" id="PTHR43135">
    <property type="entry name" value="ALPHA-D-RIBOSE 1-METHYLPHOSPHONATE 5-TRIPHOSPHATE DIPHOSPHATASE"/>
    <property type="match status" value="1"/>
</dbReference>
<dbReference type="RefSeq" id="WP_089228509.1">
    <property type="nucleotide sequence ID" value="NZ_FZOF01000033.1"/>
</dbReference>
<dbReference type="Gene3D" id="2.30.40.10">
    <property type="entry name" value="Urease, subunit C, domain 1"/>
    <property type="match status" value="1"/>
</dbReference>
<dbReference type="SUPFAM" id="SSF51338">
    <property type="entry name" value="Composite domain of metallo-dependent hydrolases"/>
    <property type="match status" value="1"/>
</dbReference>
<evidence type="ECO:0000313" key="3">
    <source>
        <dbReference type="Proteomes" id="UP000198280"/>
    </source>
</evidence>
<organism evidence="2 3">
    <name type="scientific">Actinacidiphila glaucinigra</name>
    <dbReference type="NCBI Taxonomy" id="235986"/>
    <lineage>
        <taxon>Bacteria</taxon>
        <taxon>Bacillati</taxon>
        <taxon>Actinomycetota</taxon>
        <taxon>Actinomycetes</taxon>
        <taxon>Kitasatosporales</taxon>
        <taxon>Streptomycetaceae</taxon>
        <taxon>Actinacidiphila</taxon>
    </lineage>
</organism>
<dbReference type="Proteomes" id="UP000198280">
    <property type="component" value="Unassembled WGS sequence"/>
</dbReference>
<sequence>MPKATAIVNARVFDGTRLRDWTSVRFADGTITDCATGPTAHDGDEVIDAEGGTILPGLIDSHIHLVPGALAQGLTFGVTTALDMFSPPDVMAVAKEQAGARPDVADVRSAGIGATAPGGHPSAMYAPFPTLTGPEQAEQFVADRVAEGSDFVKIFGPSGTAGPWAMPSLNPATIAALTEAAHRRGLVVVAHVNSLAGLREVVSAGVDVIAHVPVDGELDRSLAERIAEAGIAVGPTLATTENVLGEPGGAAVAADPRLAGMLGDAQMRRLTSGASAQHGRKTPPYSRAEENVGRLVDAGVAILAGTDAPNPGTVFGASLHRELELLGRCGMTPAQALNAATAAPARVFNLADRGQVAPGQRADLVLVSGDPLTDITATRAVERIWRAGVPCDRRAFVANAAEAQELDAFDARVARVVAAVRERRYGFGQSKAD</sequence>
<protein>
    <submittedName>
        <fullName evidence="2">Imidazolonepropionase</fullName>
    </submittedName>
</protein>
<dbReference type="GO" id="GO:0016810">
    <property type="term" value="F:hydrolase activity, acting on carbon-nitrogen (but not peptide) bonds"/>
    <property type="evidence" value="ECO:0007669"/>
    <property type="project" value="InterPro"/>
</dbReference>
<dbReference type="Pfam" id="PF01979">
    <property type="entry name" value="Amidohydro_1"/>
    <property type="match status" value="1"/>
</dbReference>
<dbReference type="SUPFAM" id="SSF51556">
    <property type="entry name" value="Metallo-dependent hydrolases"/>
    <property type="match status" value="1"/>
</dbReference>
<dbReference type="Gene3D" id="3.30.110.90">
    <property type="entry name" value="Amidohydrolase"/>
    <property type="match status" value="1"/>
</dbReference>
<dbReference type="EMBL" id="FZOF01000033">
    <property type="protein sequence ID" value="SNT51647.1"/>
    <property type="molecule type" value="Genomic_DNA"/>
</dbReference>
<dbReference type="PANTHER" id="PTHR43135:SF3">
    <property type="entry name" value="ALPHA-D-RIBOSE 1-METHYLPHOSPHONATE 5-TRIPHOSPHATE DIPHOSPHATASE"/>
    <property type="match status" value="1"/>
</dbReference>
<dbReference type="InterPro" id="IPR051781">
    <property type="entry name" value="Metallo-dep_Hydrolase"/>
</dbReference>
<reference evidence="2 3" key="1">
    <citation type="submission" date="2017-06" db="EMBL/GenBank/DDBJ databases">
        <authorList>
            <person name="Kim H.J."/>
            <person name="Triplett B.A."/>
        </authorList>
    </citation>
    <scope>NUCLEOTIDE SEQUENCE [LARGE SCALE GENOMIC DNA]</scope>
    <source>
        <strain evidence="2 3">CGMCC 4.1858</strain>
    </source>
</reference>
<feature type="domain" description="Amidohydrolase-related" evidence="1">
    <location>
        <begin position="53"/>
        <end position="377"/>
    </location>
</feature>
<dbReference type="Gene3D" id="3.40.50.10910">
    <property type="entry name" value="Amidohydrolase"/>
    <property type="match status" value="1"/>
</dbReference>
<dbReference type="OrthoDB" id="3514520at2"/>
<dbReference type="AlphaFoldDB" id="A0A239N9H3"/>
<evidence type="ECO:0000259" key="1">
    <source>
        <dbReference type="Pfam" id="PF01979"/>
    </source>
</evidence>
<dbReference type="InterPro" id="IPR032466">
    <property type="entry name" value="Metal_Hydrolase"/>
</dbReference>
<dbReference type="InterPro" id="IPR006680">
    <property type="entry name" value="Amidohydro-rel"/>
</dbReference>